<dbReference type="Proteomes" id="UP000002009">
    <property type="component" value="Chromosome 10"/>
</dbReference>
<feature type="region of interest" description="Disordered" evidence="4">
    <location>
        <begin position="63"/>
        <end position="82"/>
    </location>
</feature>
<evidence type="ECO:0000256" key="1">
    <source>
        <dbReference type="ARBA" id="ARBA00023110"/>
    </source>
</evidence>
<evidence type="ECO:0000313" key="7">
    <source>
        <dbReference type="Proteomes" id="UP000002009"/>
    </source>
</evidence>
<dbReference type="PRINTS" id="PR00153">
    <property type="entry name" value="CSAPPISMRASE"/>
</dbReference>
<evidence type="ECO:0000313" key="6">
    <source>
        <dbReference type="EMBL" id="ACO69664.1"/>
    </source>
</evidence>
<dbReference type="eggNOG" id="KOG0881">
    <property type="taxonomic scope" value="Eukaryota"/>
</dbReference>
<dbReference type="InterPro" id="IPR029000">
    <property type="entry name" value="Cyclophilin-like_dom_sf"/>
</dbReference>
<dbReference type="PIRSF" id="PIRSF001467">
    <property type="entry name" value="Peptidylpro_ismrse"/>
    <property type="match status" value="1"/>
</dbReference>
<feature type="domain" description="PPIase cyclophilin-type" evidence="5">
    <location>
        <begin position="13"/>
        <end position="185"/>
    </location>
</feature>
<accession>C1FI57</accession>
<dbReference type="Gene3D" id="2.40.100.10">
    <property type="entry name" value="Cyclophilin-like"/>
    <property type="match status" value="1"/>
</dbReference>
<dbReference type="InterPro" id="IPR024936">
    <property type="entry name" value="Cyclophilin-type_PPIase"/>
</dbReference>
<evidence type="ECO:0000256" key="4">
    <source>
        <dbReference type="SAM" id="MobiDB-lite"/>
    </source>
</evidence>
<dbReference type="PANTHER" id="PTHR45625:SF4">
    <property type="entry name" value="PEPTIDYLPROLYL ISOMERASE DOMAIN AND WD REPEAT-CONTAINING PROTEIN 1"/>
    <property type="match status" value="1"/>
</dbReference>
<dbReference type="KEGG" id="mis:MICPUN_106116"/>
<comment type="similarity">
    <text evidence="3">Belongs to the cyclophilin-type PPIase family.</text>
</comment>
<dbReference type="Pfam" id="PF00160">
    <property type="entry name" value="Pro_isomerase"/>
    <property type="match status" value="1"/>
</dbReference>
<evidence type="ECO:0000259" key="5">
    <source>
        <dbReference type="PROSITE" id="PS50072"/>
    </source>
</evidence>
<dbReference type="InterPro" id="IPR044666">
    <property type="entry name" value="Cyclophilin_A-like"/>
</dbReference>
<dbReference type="InterPro" id="IPR002130">
    <property type="entry name" value="Cyclophilin-type_PPIase_dom"/>
</dbReference>
<dbReference type="EC" id="5.2.1.8" evidence="3"/>
<dbReference type="InterPro" id="IPR020892">
    <property type="entry name" value="Cyclophilin-type_PPIase_CS"/>
</dbReference>
<dbReference type="SUPFAM" id="SSF50891">
    <property type="entry name" value="Cyclophilin-like"/>
    <property type="match status" value="1"/>
</dbReference>
<dbReference type="AlphaFoldDB" id="C1FI57"/>
<comment type="function">
    <text evidence="3">PPIases accelerate the folding of proteins. It catalyzes the cis-trans isomerization of proline imidic peptide bonds in oligopeptides.</text>
</comment>
<dbReference type="GeneID" id="8246956"/>
<evidence type="ECO:0000256" key="2">
    <source>
        <dbReference type="ARBA" id="ARBA00023235"/>
    </source>
</evidence>
<evidence type="ECO:0000256" key="3">
    <source>
        <dbReference type="RuleBase" id="RU363019"/>
    </source>
</evidence>
<dbReference type="PROSITE" id="PS00170">
    <property type="entry name" value="CSA_PPIASE_1"/>
    <property type="match status" value="1"/>
</dbReference>
<reference evidence="6 7" key="1">
    <citation type="journal article" date="2009" name="Science">
        <title>Green evolution and dynamic adaptations revealed by genomes of the marine picoeukaryotes Micromonas.</title>
        <authorList>
            <person name="Worden A.Z."/>
            <person name="Lee J.H."/>
            <person name="Mock T."/>
            <person name="Rouze P."/>
            <person name="Simmons M.P."/>
            <person name="Aerts A.L."/>
            <person name="Allen A.E."/>
            <person name="Cuvelier M.L."/>
            <person name="Derelle E."/>
            <person name="Everett M.V."/>
            <person name="Foulon E."/>
            <person name="Grimwood J."/>
            <person name="Gundlach H."/>
            <person name="Henrissat B."/>
            <person name="Napoli C."/>
            <person name="McDonald S.M."/>
            <person name="Parker M.S."/>
            <person name="Rombauts S."/>
            <person name="Salamov A."/>
            <person name="Von Dassow P."/>
            <person name="Badger J.H."/>
            <person name="Coutinho P.M."/>
            <person name="Demir E."/>
            <person name="Dubchak I."/>
            <person name="Gentemann C."/>
            <person name="Eikrem W."/>
            <person name="Gready J.E."/>
            <person name="John U."/>
            <person name="Lanier W."/>
            <person name="Lindquist E.A."/>
            <person name="Lucas S."/>
            <person name="Mayer K.F."/>
            <person name="Moreau H."/>
            <person name="Not F."/>
            <person name="Otillar R."/>
            <person name="Panaud O."/>
            <person name="Pangilinan J."/>
            <person name="Paulsen I."/>
            <person name="Piegu B."/>
            <person name="Poliakov A."/>
            <person name="Robbens S."/>
            <person name="Schmutz J."/>
            <person name="Toulza E."/>
            <person name="Wyss T."/>
            <person name="Zelensky A."/>
            <person name="Zhou K."/>
            <person name="Armbrust E.V."/>
            <person name="Bhattacharya D."/>
            <person name="Goodenough U.W."/>
            <person name="Van de Peer Y."/>
            <person name="Grigoriev I.V."/>
        </authorList>
    </citation>
    <scope>NUCLEOTIDE SEQUENCE [LARGE SCALE GENOMIC DNA]</scope>
    <source>
        <strain evidence="7">RCC299 / NOUM17</strain>
    </source>
</reference>
<dbReference type="PANTHER" id="PTHR45625">
    <property type="entry name" value="PEPTIDYL-PROLYL CIS-TRANS ISOMERASE-RELATED"/>
    <property type="match status" value="1"/>
</dbReference>
<organism evidence="6 7">
    <name type="scientific">Micromonas commoda (strain RCC299 / NOUM17 / CCMP2709)</name>
    <name type="common">Picoplanktonic green alga</name>
    <dbReference type="NCBI Taxonomy" id="296587"/>
    <lineage>
        <taxon>Eukaryota</taxon>
        <taxon>Viridiplantae</taxon>
        <taxon>Chlorophyta</taxon>
        <taxon>Mamiellophyceae</taxon>
        <taxon>Mamiellales</taxon>
        <taxon>Mamiellaceae</taxon>
        <taxon>Micromonas</taxon>
    </lineage>
</organism>
<sequence length="187" mass="20055">MPNPTATFNTSEGAFTAEIFMDRMPITASNFIDLANTGFYNGVHFHRVIDGFMLQFGCPHAKDPKSRNAGTGNPPGGSSFTCNGKTITRDAGGNIPDELIDKTSNEPGTLSMANTGQPNSGGSQFFVNTVHNDFLDWWRSDLSPSQHPVFGKVTSGMDVVNKIGKMPTDPGDAPIKPVMMNSVVIKS</sequence>
<dbReference type="EMBL" id="CP001576">
    <property type="protein sequence ID" value="ACO69664.1"/>
    <property type="molecule type" value="Genomic_DNA"/>
</dbReference>
<dbReference type="CDD" id="cd00317">
    <property type="entry name" value="cyclophilin"/>
    <property type="match status" value="1"/>
</dbReference>
<comment type="catalytic activity">
    <reaction evidence="3">
        <text>[protein]-peptidylproline (omega=180) = [protein]-peptidylproline (omega=0)</text>
        <dbReference type="Rhea" id="RHEA:16237"/>
        <dbReference type="Rhea" id="RHEA-COMP:10747"/>
        <dbReference type="Rhea" id="RHEA-COMP:10748"/>
        <dbReference type="ChEBI" id="CHEBI:83833"/>
        <dbReference type="ChEBI" id="CHEBI:83834"/>
        <dbReference type="EC" id="5.2.1.8"/>
    </reaction>
</comment>
<proteinExistence type="inferred from homology"/>
<dbReference type="PROSITE" id="PS50072">
    <property type="entry name" value="CSA_PPIASE_2"/>
    <property type="match status" value="1"/>
</dbReference>
<gene>
    <name evidence="6" type="ORF">MICPUN_106116</name>
</gene>
<dbReference type="RefSeq" id="XP_002508406.1">
    <property type="nucleotide sequence ID" value="XM_002508360.1"/>
</dbReference>
<dbReference type="OrthoDB" id="271386at2759"/>
<dbReference type="STRING" id="296587.C1FI57"/>
<name>C1FI57_MICCC</name>
<feature type="compositionally biased region" description="Polar residues" evidence="4">
    <location>
        <begin position="68"/>
        <end position="82"/>
    </location>
</feature>
<keyword evidence="7" id="KW-1185">Reference proteome</keyword>
<dbReference type="GO" id="GO:0006457">
    <property type="term" value="P:protein folding"/>
    <property type="evidence" value="ECO:0007669"/>
    <property type="project" value="InterPro"/>
</dbReference>
<protein>
    <recommendedName>
        <fullName evidence="3">Peptidyl-prolyl cis-trans isomerase</fullName>
        <shortName evidence="3">PPIase</shortName>
        <ecNumber evidence="3">5.2.1.8</ecNumber>
    </recommendedName>
</protein>
<dbReference type="GO" id="GO:0003755">
    <property type="term" value="F:peptidyl-prolyl cis-trans isomerase activity"/>
    <property type="evidence" value="ECO:0007669"/>
    <property type="project" value="UniProtKB-UniRule"/>
</dbReference>
<keyword evidence="1 3" id="KW-0697">Rotamase</keyword>
<dbReference type="InParanoid" id="C1FI57"/>
<keyword evidence="2 3" id="KW-0413">Isomerase</keyword>